<dbReference type="EMBL" id="JBANEI010000008">
    <property type="protein sequence ID" value="MEI2682651.1"/>
    <property type="molecule type" value="Genomic_DNA"/>
</dbReference>
<organism evidence="1 2">
    <name type="scientific">Erwinia aphidicola</name>
    <dbReference type="NCBI Taxonomy" id="68334"/>
    <lineage>
        <taxon>Bacteria</taxon>
        <taxon>Pseudomonadati</taxon>
        <taxon>Pseudomonadota</taxon>
        <taxon>Gammaproteobacteria</taxon>
        <taxon>Enterobacterales</taxon>
        <taxon>Erwiniaceae</taxon>
        <taxon>Erwinia</taxon>
    </lineage>
</organism>
<dbReference type="Proteomes" id="UP001306592">
    <property type="component" value="Unassembled WGS sequence"/>
</dbReference>
<comment type="caution">
    <text evidence="1">The sequence shown here is derived from an EMBL/GenBank/DDBJ whole genome shotgun (WGS) entry which is preliminary data.</text>
</comment>
<name>A0ABU8DGN6_ERWAP</name>
<reference evidence="1 2" key="1">
    <citation type="submission" date="2024-02" db="EMBL/GenBank/DDBJ databases">
        <title>First report Erwinia aphidicola in onion in Chile.</title>
        <authorList>
            <person name="Valenzuela M."/>
            <person name="Pena M."/>
            <person name="Dutta B."/>
        </authorList>
    </citation>
    <scope>NUCLEOTIDE SEQUENCE [LARGE SCALE GENOMIC DNA]</scope>
    <source>
        <strain evidence="1 2">QCJ3A</strain>
    </source>
</reference>
<dbReference type="RefSeq" id="WP_336203252.1">
    <property type="nucleotide sequence ID" value="NZ_JBANEI010000008.1"/>
</dbReference>
<sequence length="94" mass="10908">MENKEVALMEVTHHSDQDVLDKVKNFHALSHFTSLPEITGRTYVSAVPPDNLLRFENKEIHFRPAFSPDHRINSNIRIFSERKPSGLYFSDEVI</sequence>
<evidence type="ECO:0000313" key="1">
    <source>
        <dbReference type="EMBL" id="MEI2682651.1"/>
    </source>
</evidence>
<gene>
    <name evidence="1" type="ORF">V8N49_13425</name>
</gene>
<protein>
    <submittedName>
        <fullName evidence="1">Uncharacterized protein</fullName>
    </submittedName>
</protein>
<evidence type="ECO:0000313" key="2">
    <source>
        <dbReference type="Proteomes" id="UP001306592"/>
    </source>
</evidence>
<proteinExistence type="predicted"/>
<accession>A0ABU8DGN6</accession>
<keyword evidence="2" id="KW-1185">Reference proteome</keyword>